<evidence type="ECO:0000313" key="11">
    <source>
        <dbReference type="EMBL" id="VAX22609.1"/>
    </source>
</evidence>
<dbReference type="InterPro" id="IPR036890">
    <property type="entry name" value="HATPase_C_sf"/>
</dbReference>
<evidence type="ECO:0000256" key="8">
    <source>
        <dbReference type="SAM" id="Coils"/>
    </source>
</evidence>
<keyword evidence="5 9" id="KW-0812">Transmembrane</keyword>
<name>A0A3B1BXE4_9ZZZZ</name>
<evidence type="ECO:0000256" key="1">
    <source>
        <dbReference type="ARBA" id="ARBA00000085"/>
    </source>
</evidence>
<evidence type="ECO:0000256" key="2">
    <source>
        <dbReference type="ARBA" id="ARBA00012438"/>
    </source>
</evidence>
<feature type="transmembrane region" description="Helical" evidence="9">
    <location>
        <begin position="321"/>
        <end position="340"/>
    </location>
</feature>
<protein>
    <recommendedName>
        <fullName evidence="2">histidine kinase</fullName>
        <ecNumber evidence="2">2.7.13.3</ecNumber>
    </recommendedName>
</protein>
<keyword evidence="8" id="KW-0175">Coiled coil</keyword>
<dbReference type="EMBL" id="UOGC01000140">
    <property type="protein sequence ID" value="VAX22609.1"/>
    <property type="molecule type" value="Genomic_DNA"/>
</dbReference>
<evidence type="ECO:0000256" key="7">
    <source>
        <dbReference type="ARBA" id="ARBA00022989"/>
    </source>
</evidence>
<dbReference type="EC" id="2.7.13.3" evidence="2"/>
<evidence type="ECO:0000256" key="4">
    <source>
        <dbReference type="ARBA" id="ARBA00022679"/>
    </source>
</evidence>
<evidence type="ECO:0000259" key="10">
    <source>
        <dbReference type="PROSITE" id="PS50109"/>
    </source>
</evidence>
<dbReference type="GO" id="GO:0004673">
    <property type="term" value="F:protein histidine kinase activity"/>
    <property type="evidence" value="ECO:0007669"/>
    <property type="project" value="UniProtKB-EC"/>
</dbReference>
<dbReference type="SUPFAM" id="SSF55874">
    <property type="entry name" value="ATPase domain of HSP90 chaperone/DNA topoisomerase II/histidine kinase"/>
    <property type="match status" value="1"/>
</dbReference>
<dbReference type="InterPro" id="IPR005467">
    <property type="entry name" value="His_kinase_dom"/>
</dbReference>
<evidence type="ECO:0000256" key="5">
    <source>
        <dbReference type="ARBA" id="ARBA00022692"/>
    </source>
</evidence>
<comment type="catalytic activity">
    <reaction evidence="1">
        <text>ATP + protein L-histidine = ADP + protein N-phospho-L-histidine.</text>
        <dbReference type="EC" id="2.7.13.3"/>
    </reaction>
</comment>
<feature type="coiled-coil region" evidence="8">
    <location>
        <begin position="395"/>
        <end position="465"/>
    </location>
</feature>
<dbReference type="Pfam" id="PF02518">
    <property type="entry name" value="HATPase_c"/>
    <property type="match status" value="1"/>
</dbReference>
<dbReference type="PROSITE" id="PS50109">
    <property type="entry name" value="HIS_KIN"/>
    <property type="match status" value="1"/>
</dbReference>
<dbReference type="PANTHER" id="PTHR45436">
    <property type="entry name" value="SENSOR HISTIDINE KINASE YKOH"/>
    <property type="match status" value="1"/>
</dbReference>
<dbReference type="InterPro" id="IPR050428">
    <property type="entry name" value="TCS_sensor_his_kinase"/>
</dbReference>
<organism evidence="11">
    <name type="scientific">hydrothermal vent metagenome</name>
    <dbReference type="NCBI Taxonomy" id="652676"/>
    <lineage>
        <taxon>unclassified sequences</taxon>
        <taxon>metagenomes</taxon>
        <taxon>ecological metagenomes</taxon>
    </lineage>
</organism>
<keyword evidence="3" id="KW-0597">Phosphoprotein</keyword>
<dbReference type="SMART" id="SM00387">
    <property type="entry name" value="HATPase_c"/>
    <property type="match status" value="1"/>
</dbReference>
<feature type="domain" description="Histidine kinase" evidence="10">
    <location>
        <begin position="472"/>
        <end position="682"/>
    </location>
</feature>
<dbReference type="Gene3D" id="3.30.565.10">
    <property type="entry name" value="Histidine kinase-like ATPase, C-terminal domain"/>
    <property type="match status" value="1"/>
</dbReference>
<reference evidence="11" key="1">
    <citation type="submission" date="2018-06" db="EMBL/GenBank/DDBJ databases">
        <authorList>
            <person name="Zhirakovskaya E."/>
        </authorList>
    </citation>
    <scope>NUCLEOTIDE SEQUENCE</scope>
</reference>
<keyword evidence="6" id="KW-0418">Kinase</keyword>
<dbReference type="AlphaFoldDB" id="A0A3B1BXE4"/>
<evidence type="ECO:0000256" key="6">
    <source>
        <dbReference type="ARBA" id="ARBA00022777"/>
    </source>
</evidence>
<keyword evidence="9" id="KW-0472">Membrane</keyword>
<evidence type="ECO:0000256" key="3">
    <source>
        <dbReference type="ARBA" id="ARBA00022553"/>
    </source>
</evidence>
<gene>
    <name evidence="11" type="ORF">MNBD_NITROSPINAE01-329</name>
</gene>
<keyword evidence="4" id="KW-0808">Transferase</keyword>
<evidence type="ECO:0000256" key="9">
    <source>
        <dbReference type="SAM" id="Phobius"/>
    </source>
</evidence>
<dbReference type="InterPro" id="IPR003594">
    <property type="entry name" value="HATPase_dom"/>
</dbReference>
<keyword evidence="7 9" id="KW-1133">Transmembrane helix</keyword>
<proteinExistence type="predicted"/>
<sequence>MVKFKRQKILMAMYIIAVALTASAITSGLLYNKFKETLLNEAVQKVAATRDVNKRLIEESYDRISSALISTAVKSDTANTIREFEEALYLISPSFKIALEKAKKELAHTEGQIADDSRLYLQIHAKRHPEFMRMATSLALDNILLFEASKGLVIYSTEIKDVGASVIKADDLNPTISKTVRNILDGKEPGASFIPFKNSHGTTVIAIPVKDGTEISGALAFIVKPEIFQGSLSSQMWRGLDVALRVTDSDGRKVASSDDADIKIDLPKVIIDNGVETMVNASGENLVVAYSPLAVPGPDLSITAIAFERDALAPLGRVKRVAILALPSSMIIAVIIFLLISKNFFSPLQTLGEGMKAIATSGAALEKPLNREEAKWAKSLFDLFNNMNLRLGDVIKEAKSNYTALECYIDKLEEGIEQNGGTVAGKTKEIDKELIKTIRRQEKEMARLKGELKKFKKNLATADDMRGRVMAMASPETKNRLATATHIAESLYASASKTNEVAAGALLAELYGLEKIIDRTLAGFIDSKCFDTTSFKEVSLTAMAKEAVKSITSLAQEKNIRLSFKSSAENDIAHVNRNLISVAMVKFLENAIMFAQEKGAVETQVTENNAMVRFEVKNSGEGVEKWQIQKMFDQFHTGEGENYEQTGLFACRVIIKNHDGKIGAESEPGKGTSLFFELPKGHEPVQESLPL</sequence>
<accession>A0A3B1BXE4</accession>
<feature type="transmembrane region" description="Helical" evidence="9">
    <location>
        <begin position="12"/>
        <end position="31"/>
    </location>
</feature>
<dbReference type="PANTHER" id="PTHR45436:SF5">
    <property type="entry name" value="SENSOR HISTIDINE KINASE TRCS"/>
    <property type="match status" value="1"/>
</dbReference>